<dbReference type="AlphaFoldDB" id="A0A345U8M3"/>
<organism evidence="1">
    <name type="scientific">Hydropuntia rangiferina</name>
    <dbReference type="NCBI Taxonomy" id="338881"/>
    <lineage>
        <taxon>Eukaryota</taxon>
        <taxon>Rhodophyta</taxon>
        <taxon>Florideophyceae</taxon>
        <taxon>Rhodymeniophycidae</taxon>
        <taxon>Gracilariales</taxon>
        <taxon>Gracilariaceae</taxon>
        <taxon>Hydropuntia</taxon>
    </lineage>
</organism>
<protein>
    <submittedName>
        <fullName evidence="1">Thiamine biosynthesis protein</fullName>
    </submittedName>
</protein>
<keyword evidence="1" id="KW-0934">Plastid</keyword>
<keyword evidence="1" id="KW-0150">Chloroplast</keyword>
<dbReference type="InterPro" id="IPR010035">
    <property type="entry name" value="Thi_S"/>
</dbReference>
<dbReference type="RefSeq" id="YP_009511136.1">
    <property type="nucleotide sequence ID" value="NC_039142.1"/>
</dbReference>
<name>A0A345U8M3_9FLOR</name>
<dbReference type="PANTHER" id="PTHR34472">
    <property type="entry name" value="SULFUR CARRIER PROTEIN THIS"/>
    <property type="match status" value="1"/>
</dbReference>
<proteinExistence type="predicted"/>
<reference evidence="1" key="1">
    <citation type="submission" date="2018-05" db="EMBL/GenBank/DDBJ databases">
        <title>Organellar genomes of Gracilariaceae.</title>
        <authorList>
            <person name="Iha C."/>
            <person name="Oliveira M.C."/>
        </authorList>
    </citation>
    <scope>NUCLEOTIDE SEQUENCE</scope>
</reference>
<dbReference type="SUPFAM" id="SSF54285">
    <property type="entry name" value="MoaD/ThiS"/>
    <property type="match status" value="1"/>
</dbReference>
<geneLocation type="chloroplast" evidence="1"/>
<dbReference type="InterPro" id="IPR003749">
    <property type="entry name" value="ThiS/MoaD-like"/>
</dbReference>
<dbReference type="Pfam" id="PF02597">
    <property type="entry name" value="ThiS"/>
    <property type="match status" value="1"/>
</dbReference>
<accession>A0A345U8M3</accession>
<dbReference type="InterPro" id="IPR012675">
    <property type="entry name" value="Beta-grasp_dom_sf"/>
</dbReference>
<dbReference type="CDD" id="cd00565">
    <property type="entry name" value="Ubl_ThiS"/>
    <property type="match status" value="1"/>
</dbReference>
<dbReference type="PANTHER" id="PTHR34472:SF1">
    <property type="entry name" value="SULFUR CARRIER PROTEIN THIS"/>
    <property type="match status" value="1"/>
</dbReference>
<sequence>MNKKYNRIFVNGEAFNCSVLMSLKDLLIYLEFELNSIIVEHNYLIIRYDEFDTTFFKSGDKIEIITIVGGG</sequence>
<dbReference type="Gene3D" id="3.10.20.30">
    <property type="match status" value="1"/>
</dbReference>
<dbReference type="GeneID" id="37623589"/>
<dbReference type="EMBL" id="MH396012">
    <property type="protein sequence ID" value="AXI96809.1"/>
    <property type="molecule type" value="Genomic_DNA"/>
</dbReference>
<dbReference type="NCBIfam" id="TIGR01683">
    <property type="entry name" value="thiS"/>
    <property type="match status" value="1"/>
</dbReference>
<evidence type="ECO:0000313" key="1">
    <source>
        <dbReference type="EMBL" id="AXI96809.1"/>
    </source>
</evidence>
<dbReference type="InterPro" id="IPR016155">
    <property type="entry name" value="Mopterin_synth/thiamin_S_b"/>
</dbReference>
<gene>
    <name evidence="1" type="primary">thiS</name>
</gene>